<dbReference type="AlphaFoldDB" id="A0A2P1P9I3"/>
<evidence type="ECO:0000256" key="1">
    <source>
        <dbReference type="ARBA" id="ARBA00004651"/>
    </source>
</evidence>
<evidence type="ECO:0000256" key="9">
    <source>
        <dbReference type="ARBA" id="ARBA00024725"/>
    </source>
</evidence>
<feature type="domain" description="ABC transmembrane type-1" evidence="12">
    <location>
        <begin position="46"/>
        <end position="315"/>
    </location>
</feature>
<dbReference type="EMBL" id="CP027845">
    <property type="protein sequence ID" value="AVP87923.1"/>
    <property type="molecule type" value="Genomic_DNA"/>
</dbReference>
<reference evidence="13 14" key="1">
    <citation type="submission" date="2018-03" db="EMBL/GenBank/DDBJ databases">
        <title>A gene transfer event suggests a long-term partnership between eustigmatophyte algae and a novel lineage of endosymbiotic bacteria.</title>
        <authorList>
            <person name="Yurchenko T."/>
            <person name="Sevcikova T."/>
            <person name="Pribyl P."/>
            <person name="El Karkouri K."/>
            <person name="Klimes V."/>
            <person name="Amaral R."/>
            <person name="Zbrankova V."/>
            <person name="Kim E."/>
            <person name="Raoult D."/>
            <person name="Santos L.M.A."/>
            <person name="Elias M."/>
        </authorList>
    </citation>
    <scope>NUCLEOTIDE SEQUENCE [LARGE SCALE GENOMIC DNA]</scope>
    <source>
        <strain evidence="13">CCALA 838</strain>
    </source>
</reference>
<evidence type="ECO:0000256" key="7">
    <source>
        <dbReference type="ARBA" id="ARBA00022989"/>
    </source>
</evidence>
<feature type="domain" description="ABC transporter" evidence="11">
    <location>
        <begin position="349"/>
        <end position="583"/>
    </location>
</feature>
<feature type="transmembrane region" description="Helical" evidence="10">
    <location>
        <begin position="172"/>
        <end position="191"/>
    </location>
</feature>
<keyword evidence="5" id="KW-0547">Nucleotide-binding</keyword>
<comment type="subcellular location">
    <subcellularLocation>
        <location evidence="1">Cell membrane</location>
        <topology evidence="1">Multi-pass membrane protein</topology>
    </subcellularLocation>
</comment>
<keyword evidence="6" id="KW-0067">ATP-binding</keyword>
<evidence type="ECO:0000256" key="4">
    <source>
        <dbReference type="ARBA" id="ARBA00022692"/>
    </source>
</evidence>
<keyword evidence="3" id="KW-0813">Transport</keyword>
<dbReference type="Proteomes" id="UP000241762">
    <property type="component" value="Chromosome"/>
</dbReference>
<keyword evidence="4 10" id="KW-0812">Transmembrane</keyword>
<evidence type="ECO:0000313" key="13">
    <source>
        <dbReference type="EMBL" id="AVP87923.1"/>
    </source>
</evidence>
<proteinExistence type="inferred from homology"/>
<dbReference type="InterPro" id="IPR011527">
    <property type="entry name" value="ABC1_TM_dom"/>
</dbReference>
<evidence type="ECO:0000256" key="2">
    <source>
        <dbReference type="ARBA" id="ARBA00005417"/>
    </source>
</evidence>
<dbReference type="InterPro" id="IPR027417">
    <property type="entry name" value="P-loop_NTPase"/>
</dbReference>
<feature type="transmembrane region" description="Helical" evidence="10">
    <location>
        <begin position="143"/>
        <end position="165"/>
    </location>
</feature>
<dbReference type="InterPro" id="IPR039421">
    <property type="entry name" value="Type_1_exporter"/>
</dbReference>
<dbReference type="PANTHER" id="PTHR43394">
    <property type="entry name" value="ATP-DEPENDENT PERMEASE MDL1, MITOCHONDRIAL"/>
    <property type="match status" value="1"/>
</dbReference>
<evidence type="ECO:0000313" key="14">
    <source>
        <dbReference type="Proteomes" id="UP000241762"/>
    </source>
</evidence>
<accession>A0A2P1P9I3</accession>
<evidence type="ECO:0000259" key="12">
    <source>
        <dbReference type="PROSITE" id="PS50929"/>
    </source>
</evidence>
<sequence length="591" mass="66949">MNTTASNNSTKPINFIIGLLSNFRINILLMFITALVWAFDISFRKYLIKNMLDTAVKYQNSDNLIEALLVPAVLYVFMALLLTTIFRIYGYFIDIKMCPLLRQKIFDKCYTKLLNHDHAYYQKNFTGDLAYKLNNLTESIIEIIKLIIGRFFACIVALIISIYTLALVNIKFAVATSIWAIIFIAAAVYFFPKLAGLADNESASSAKVNAIAADSLLNIISIKLFNNKLYERLKLFRHCQKKLRAEKNLNTAYFWVWFTYGYSFNLLEIFSIYFLIQGFQSGGVTIGDFALVIGLNIAIVDFLNQLTNDLTKFSDHYGKVQNAIATIFVNPEIKDKKDAKNLIVQNGKISFENVTFSYNSKDLLFNDLSVSINPKEKVGLVGYTGAGKSSFVNLILKLFEVKSGRISIDDQFISDVRQDSIRDKISVVPQDLILFHDTILENILYGKPDANPQEIVEASKLAGIDPFINRLPDGYNTIVGEKGFKLSGGERQRISIARAFLKNAPILILDEATNQLDSITEKAMQASLFKLMEQKTAIVIAHRLSTLLHMDRILVFDKGKILQDGPHHELIKMPGLYRKLWNAQTDDILKY</sequence>
<dbReference type="GO" id="GO:0015421">
    <property type="term" value="F:ABC-type oligopeptide transporter activity"/>
    <property type="evidence" value="ECO:0007669"/>
    <property type="project" value="TreeGrafter"/>
</dbReference>
<dbReference type="GO" id="GO:0016887">
    <property type="term" value="F:ATP hydrolysis activity"/>
    <property type="evidence" value="ECO:0007669"/>
    <property type="project" value="InterPro"/>
</dbReference>
<keyword evidence="8 10" id="KW-0472">Membrane</keyword>
<dbReference type="InterPro" id="IPR036640">
    <property type="entry name" value="ABC1_TM_sf"/>
</dbReference>
<protein>
    <submittedName>
        <fullName evidence="13">ABC transporter permease</fullName>
    </submittedName>
</protein>
<dbReference type="InterPro" id="IPR017871">
    <property type="entry name" value="ABC_transporter-like_CS"/>
</dbReference>
<evidence type="ECO:0000256" key="3">
    <source>
        <dbReference type="ARBA" id="ARBA00022448"/>
    </source>
</evidence>
<evidence type="ECO:0000256" key="10">
    <source>
        <dbReference type="SAM" id="Phobius"/>
    </source>
</evidence>
<dbReference type="PROSITE" id="PS50893">
    <property type="entry name" value="ABC_TRANSPORTER_2"/>
    <property type="match status" value="1"/>
</dbReference>
<comment type="function">
    <text evidence="9">Part of an ABC transporter complex. Transmembrane domains (TMD) form a pore in the inner membrane and the ATP-binding domain (NBD) is responsible for energy generation.</text>
</comment>
<dbReference type="FunFam" id="3.40.50.300:FF:000287">
    <property type="entry name" value="Multidrug ABC transporter ATP-binding protein"/>
    <property type="match status" value="1"/>
</dbReference>
<feature type="transmembrane region" description="Helical" evidence="10">
    <location>
        <begin position="23"/>
        <end position="43"/>
    </location>
</feature>
<dbReference type="SUPFAM" id="SSF52540">
    <property type="entry name" value="P-loop containing nucleoside triphosphate hydrolases"/>
    <property type="match status" value="1"/>
</dbReference>
<keyword evidence="7 10" id="KW-1133">Transmembrane helix</keyword>
<dbReference type="PROSITE" id="PS00211">
    <property type="entry name" value="ABC_TRANSPORTER_1"/>
    <property type="match status" value="1"/>
</dbReference>
<dbReference type="PROSITE" id="PS50929">
    <property type="entry name" value="ABC_TM1F"/>
    <property type="match status" value="1"/>
</dbReference>
<name>A0A2P1P9I3_9RICK</name>
<gene>
    <name evidence="13" type="ORF">phytr_9950</name>
</gene>
<evidence type="ECO:0000259" key="11">
    <source>
        <dbReference type="PROSITE" id="PS50893"/>
    </source>
</evidence>
<dbReference type="Pfam" id="PF00005">
    <property type="entry name" value="ABC_tran"/>
    <property type="match status" value="1"/>
</dbReference>
<dbReference type="Pfam" id="PF00664">
    <property type="entry name" value="ABC_membrane"/>
    <property type="match status" value="1"/>
</dbReference>
<dbReference type="Gene3D" id="3.40.50.300">
    <property type="entry name" value="P-loop containing nucleotide triphosphate hydrolases"/>
    <property type="match status" value="1"/>
</dbReference>
<feature type="transmembrane region" description="Helical" evidence="10">
    <location>
        <begin position="64"/>
        <end position="89"/>
    </location>
</feature>
<dbReference type="GO" id="GO:0005524">
    <property type="term" value="F:ATP binding"/>
    <property type="evidence" value="ECO:0007669"/>
    <property type="project" value="UniProtKB-KW"/>
</dbReference>
<dbReference type="PANTHER" id="PTHR43394:SF1">
    <property type="entry name" value="ATP-BINDING CASSETTE SUB-FAMILY B MEMBER 10, MITOCHONDRIAL"/>
    <property type="match status" value="1"/>
</dbReference>
<evidence type="ECO:0000256" key="8">
    <source>
        <dbReference type="ARBA" id="ARBA00023136"/>
    </source>
</evidence>
<dbReference type="KEGG" id="ptc:phytr_9950"/>
<dbReference type="GO" id="GO:0005886">
    <property type="term" value="C:plasma membrane"/>
    <property type="evidence" value="ECO:0007669"/>
    <property type="project" value="UniProtKB-SubCell"/>
</dbReference>
<comment type="similarity">
    <text evidence="2">Belongs to the ABC transporter superfamily.</text>
</comment>
<organism evidence="13 14">
    <name type="scientific">Candidatus Phycorickettsia trachydisci</name>
    <dbReference type="NCBI Taxonomy" id="2115978"/>
    <lineage>
        <taxon>Bacteria</taxon>
        <taxon>Pseudomonadati</taxon>
        <taxon>Pseudomonadota</taxon>
        <taxon>Alphaproteobacteria</taxon>
        <taxon>Rickettsiales</taxon>
        <taxon>Rickettsiaceae</taxon>
        <taxon>Candidatus Phycorickettsia</taxon>
    </lineage>
</organism>
<dbReference type="Gene3D" id="1.20.1560.10">
    <property type="entry name" value="ABC transporter type 1, transmembrane domain"/>
    <property type="match status" value="1"/>
</dbReference>
<evidence type="ECO:0000256" key="5">
    <source>
        <dbReference type="ARBA" id="ARBA00022741"/>
    </source>
</evidence>
<keyword evidence="14" id="KW-1185">Reference proteome</keyword>
<dbReference type="InterPro" id="IPR003439">
    <property type="entry name" value="ABC_transporter-like_ATP-bd"/>
</dbReference>
<feature type="transmembrane region" description="Helical" evidence="10">
    <location>
        <begin position="251"/>
        <end position="276"/>
    </location>
</feature>
<dbReference type="InterPro" id="IPR003593">
    <property type="entry name" value="AAA+_ATPase"/>
</dbReference>
<dbReference type="SUPFAM" id="SSF90123">
    <property type="entry name" value="ABC transporter transmembrane region"/>
    <property type="match status" value="1"/>
</dbReference>
<evidence type="ECO:0000256" key="6">
    <source>
        <dbReference type="ARBA" id="ARBA00022840"/>
    </source>
</evidence>
<dbReference type="SMART" id="SM00382">
    <property type="entry name" value="AAA"/>
    <property type="match status" value="1"/>
</dbReference>